<comment type="caution">
    <text evidence="5">The sequence shown here is derived from an EMBL/GenBank/DDBJ whole genome shotgun (WGS) entry which is preliminary data.</text>
</comment>
<accession>A0A2P6AQX1</accession>
<gene>
    <name evidence="5" type="ORF">C5O18_08595</name>
</gene>
<dbReference type="SUPFAM" id="SSF46689">
    <property type="entry name" value="Homeodomain-like"/>
    <property type="match status" value="1"/>
</dbReference>
<evidence type="ECO:0000256" key="3">
    <source>
        <dbReference type="ARBA" id="ARBA00023163"/>
    </source>
</evidence>
<dbReference type="PROSITE" id="PS01124">
    <property type="entry name" value="HTH_ARAC_FAMILY_2"/>
    <property type="match status" value="1"/>
</dbReference>
<feature type="domain" description="HTH araC/xylS-type" evidence="4">
    <location>
        <begin position="238"/>
        <end position="335"/>
    </location>
</feature>
<dbReference type="InterPro" id="IPR018060">
    <property type="entry name" value="HTH_AraC"/>
</dbReference>
<dbReference type="GO" id="GO:0005829">
    <property type="term" value="C:cytosol"/>
    <property type="evidence" value="ECO:0007669"/>
    <property type="project" value="TreeGrafter"/>
</dbReference>
<dbReference type="PANTHER" id="PTHR47894">
    <property type="entry name" value="HTH-TYPE TRANSCRIPTIONAL REGULATOR GADX"/>
    <property type="match status" value="1"/>
</dbReference>
<keyword evidence="2" id="KW-0238">DNA-binding</keyword>
<reference evidence="6" key="1">
    <citation type="submission" date="2018-02" db="EMBL/GenBank/DDBJ databases">
        <title>Genome sequencing of Solimonas sp. HR-BB.</title>
        <authorList>
            <person name="Lee Y."/>
            <person name="Jeon C.O."/>
        </authorList>
    </citation>
    <scope>NUCLEOTIDE SEQUENCE [LARGE SCALE GENOMIC DNA]</scope>
    <source>
        <strain evidence="6">HR-E</strain>
    </source>
</reference>
<sequence length="344" mass="38388">MAHWDFPRSSASIDILLQLAGEHGVSADACLAGTRITRDQLLLPDTMVSARDELQVARNLQTLVADPAGLGLQAGQRYHLSTYGIWGFALLSSPTLRSAIEIGLRYLDLTFIFCRLRVVEDADSLSLLLDDSEIPADMRRFMIERDAAAIMTIQRELFSGELPFRVMAFSFPADGDSARYEALFGTLPLFASPPTRAVMPQALLDMPLPQANPITAAFCEMQCRQLVARRHERSGLSGRVRDLLLRNPRHMPDMADAAGQLCLSLRSLHRHLQAEGTTWRQLVDEVREALAEELLGGGRLSVGEVSERLGYAEPASFLQAFRRWKGMTPGRWQRHAGTKFHHLR</sequence>
<evidence type="ECO:0000259" key="4">
    <source>
        <dbReference type="PROSITE" id="PS01124"/>
    </source>
</evidence>
<dbReference type="Pfam" id="PF12833">
    <property type="entry name" value="HTH_18"/>
    <property type="match status" value="1"/>
</dbReference>
<dbReference type="RefSeq" id="WP_105193151.1">
    <property type="nucleotide sequence ID" value="NZ_PTQZ01000246.1"/>
</dbReference>
<dbReference type="InterPro" id="IPR032687">
    <property type="entry name" value="AraC-type_N"/>
</dbReference>
<evidence type="ECO:0000256" key="2">
    <source>
        <dbReference type="ARBA" id="ARBA00023125"/>
    </source>
</evidence>
<dbReference type="GO" id="GO:0000976">
    <property type="term" value="F:transcription cis-regulatory region binding"/>
    <property type="evidence" value="ECO:0007669"/>
    <property type="project" value="TreeGrafter"/>
</dbReference>
<dbReference type="Gene3D" id="1.10.10.60">
    <property type="entry name" value="Homeodomain-like"/>
    <property type="match status" value="1"/>
</dbReference>
<dbReference type="Pfam" id="PF12625">
    <property type="entry name" value="Arabinose_bd"/>
    <property type="match status" value="1"/>
</dbReference>
<organism evidence="5 6">
    <name type="scientific">Amnimonas aquatica</name>
    <dbReference type="NCBI Taxonomy" id="2094561"/>
    <lineage>
        <taxon>Bacteria</taxon>
        <taxon>Pseudomonadati</taxon>
        <taxon>Pseudomonadota</taxon>
        <taxon>Gammaproteobacteria</taxon>
        <taxon>Moraxellales</taxon>
        <taxon>Moraxellaceae</taxon>
        <taxon>Amnimonas</taxon>
    </lineage>
</organism>
<evidence type="ECO:0000313" key="6">
    <source>
        <dbReference type="Proteomes" id="UP000243900"/>
    </source>
</evidence>
<dbReference type="SMART" id="SM00342">
    <property type="entry name" value="HTH_ARAC"/>
    <property type="match status" value="1"/>
</dbReference>
<dbReference type="OrthoDB" id="6506763at2"/>
<dbReference type="EMBL" id="PTQZ01000246">
    <property type="protein sequence ID" value="PQA33449.1"/>
    <property type="molecule type" value="Genomic_DNA"/>
</dbReference>
<keyword evidence="3" id="KW-0804">Transcription</keyword>
<keyword evidence="6" id="KW-1185">Reference proteome</keyword>
<dbReference type="Proteomes" id="UP000243900">
    <property type="component" value="Unassembled WGS sequence"/>
</dbReference>
<proteinExistence type="predicted"/>
<dbReference type="InterPro" id="IPR009057">
    <property type="entry name" value="Homeodomain-like_sf"/>
</dbReference>
<keyword evidence="1" id="KW-0805">Transcription regulation</keyword>
<name>A0A2P6AQX1_9GAMM</name>
<dbReference type="GO" id="GO:0003700">
    <property type="term" value="F:DNA-binding transcription factor activity"/>
    <property type="evidence" value="ECO:0007669"/>
    <property type="project" value="InterPro"/>
</dbReference>
<evidence type="ECO:0000256" key="1">
    <source>
        <dbReference type="ARBA" id="ARBA00023015"/>
    </source>
</evidence>
<dbReference type="PANTHER" id="PTHR47894:SF1">
    <property type="entry name" value="HTH-TYPE TRANSCRIPTIONAL REGULATOR VQSM"/>
    <property type="match status" value="1"/>
</dbReference>
<protein>
    <submittedName>
        <fullName evidence="5">AraC family transcriptional regulator</fullName>
    </submittedName>
</protein>
<evidence type="ECO:0000313" key="5">
    <source>
        <dbReference type="EMBL" id="PQA33449.1"/>
    </source>
</evidence>
<dbReference type="AlphaFoldDB" id="A0A2P6AQX1"/>